<gene>
    <name evidence="15" type="primary">ERG8</name>
    <name evidence="15" type="ORF">IWW36_002353</name>
</gene>
<evidence type="ECO:0000313" key="16">
    <source>
        <dbReference type="Proteomes" id="UP001139887"/>
    </source>
</evidence>
<dbReference type="GO" id="GO:0005524">
    <property type="term" value="F:ATP binding"/>
    <property type="evidence" value="ECO:0007669"/>
    <property type="project" value="UniProtKB-UniRule"/>
</dbReference>
<dbReference type="Proteomes" id="UP001139887">
    <property type="component" value="Unassembled WGS sequence"/>
</dbReference>
<dbReference type="InterPro" id="IPR020568">
    <property type="entry name" value="Ribosomal_Su5_D2-typ_SF"/>
</dbReference>
<evidence type="ECO:0000256" key="11">
    <source>
        <dbReference type="ARBA" id="ARBA00023221"/>
    </source>
</evidence>
<dbReference type="SUPFAM" id="SSF54211">
    <property type="entry name" value="Ribosomal protein S5 domain 2-like"/>
    <property type="match status" value="1"/>
</dbReference>
<evidence type="ECO:0000256" key="8">
    <source>
        <dbReference type="ARBA" id="ARBA00022840"/>
    </source>
</evidence>
<comment type="catalytic activity">
    <reaction evidence="12">
        <text>(R)-5-phosphomevalonate + ATP = (R)-5-diphosphomevalonate + ADP</text>
        <dbReference type="Rhea" id="RHEA:16341"/>
        <dbReference type="ChEBI" id="CHEBI:30616"/>
        <dbReference type="ChEBI" id="CHEBI:57557"/>
        <dbReference type="ChEBI" id="CHEBI:58146"/>
        <dbReference type="ChEBI" id="CHEBI:456216"/>
        <dbReference type="EC" id="2.7.4.2"/>
    </reaction>
    <physiologicalReaction direction="left-to-right" evidence="12">
        <dbReference type="Rhea" id="RHEA:16342"/>
    </physiologicalReaction>
</comment>
<feature type="domain" description="GHMP kinase C-terminal" evidence="14">
    <location>
        <begin position="412"/>
        <end position="475"/>
    </location>
</feature>
<evidence type="ECO:0000259" key="14">
    <source>
        <dbReference type="Pfam" id="PF08544"/>
    </source>
</evidence>
<keyword evidence="16" id="KW-1185">Reference proteome</keyword>
<dbReference type="AlphaFoldDB" id="A0A9W8M0Q9"/>
<dbReference type="InterPro" id="IPR035102">
    <property type="entry name" value="Phosphomevalonate_kinase"/>
</dbReference>
<reference evidence="15" key="1">
    <citation type="submission" date="2022-07" db="EMBL/GenBank/DDBJ databases">
        <title>Phylogenomic reconstructions and comparative analyses of Kickxellomycotina fungi.</title>
        <authorList>
            <person name="Reynolds N.K."/>
            <person name="Stajich J.E."/>
            <person name="Barry K."/>
            <person name="Grigoriev I.V."/>
            <person name="Crous P."/>
            <person name="Smith M.E."/>
        </authorList>
    </citation>
    <scope>NUCLEOTIDE SEQUENCE</scope>
    <source>
        <strain evidence="15">NRRL 1566</strain>
    </source>
</reference>
<keyword evidence="10 13" id="KW-0443">Lipid metabolism</keyword>
<dbReference type="Gene3D" id="3.30.230.10">
    <property type="match status" value="1"/>
</dbReference>
<dbReference type="GO" id="GO:0010142">
    <property type="term" value="P:farnesyl diphosphate biosynthetic process, mevalonate pathway"/>
    <property type="evidence" value="ECO:0007669"/>
    <property type="project" value="TreeGrafter"/>
</dbReference>
<dbReference type="PANTHER" id="PTHR31814">
    <property type="match status" value="1"/>
</dbReference>
<keyword evidence="7 13" id="KW-0418">Kinase</keyword>
<name>A0A9W8M0Q9_9FUNG</name>
<organism evidence="15 16">
    <name type="scientific">Coemansia brasiliensis</name>
    <dbReference type="NCBI Taxonomy" id="2650707"/>
    <lineage>
        <taxon>Eukaryota</taxon>
        <taxon>Fungi</taxon>
        <taxon>Fungi incertae sedis</taxon>
        <taxon>Zoopagomycota</taxon>
        <taxon>Kickxellomycotina</taxon>
        <taxon>Kickxellomycetes</taxon>
        <taxon>Kickxellales</taxon>
        <taxon>Kickxellaceae</taxon>
        <taxon>Coemansia</taxon>
    </lineage>
</organism>
<dbReference type="GO" id="GO:0004631">
    <property type="term" value="F:phosphomevalonate kinase activity"/>
    <property type="evidence" value="ECO:0007669"/>
    <property type="project" value="UniProtKB-UniRule"/>
</dbReference>
<dbReference type="InterPro" id="IPR016005">
    <property type="entry name" value="Erg8"/>
</dbReference>
<keyword evidence="8" id="KW-0067">ATP-binding</keyword>
<evidence type="ECO:0000256" key="10">
    <source>
        <dbReference type="ARBA" id="ARBA00023098"/>
    </source>
</evidence>
<keyword evidence="9 13" id="KW-0752">Steroid biosynthesis</keyword>
<evidence type="ECO:0000256" key="5">
    <source>
        <dbReference type="ARBA" id="ARBA00022679"/>
    </source>
</evidence>
<dbReference type="Gene3D" id="3.30.70.890">
    <property type="entry name" value="GHMP kinase, C-terminal domain"/>
    <property type="match status" value="1"/>
</dbReference>
<dbReference type="InterPro" id="IPR013750">
    <property type="entry name" value="GHMP_kinase_C_dom"/>
</dbReference>
<keyword evidence="6" id="KW-0547">Nucleotide-binding</keyword>
<evidence type="ECO:0000256" key="7">
    <source>
        <dbReference type="ARBA" id="ARBA00022777"/>
    </source>
</evidence>
<accession>A0A9W8M0Q9</accession>
<dbReference type="Pfam" id="PF08544">
    <property type="entry name" value="GHMP_kinases_C"/>
    <property type="match status" value="1"/>
</dbReference>
<dbReference type="PANTHER" id="PTHR31814:SF2">
    <property type="entry name" value="PHOSPHOMEVALONATE KINASE"/>
    <property type="match status" value="1"/>
</dbReference>
<evidence type="ECO:0000256" key="3">
    <source>
        <dbReference type="ARBA" id="ARBA00012958"/>
    </source>
</evidence>
<comment type="similarity">
    <text evidence="2 13">Belongs to the GHMP kinase family. Mevalonate kinase subfamily.</text>
</comment>
<evidence type="ECO:0000256" key="1">
    <source>
        <dbReference type="ARBA" id="ARBA00005017"/>
    </source>
</evidence>
<keyword evidence="4 13" id="KW-0444">Lipid biosynthesis</keyword>
<dbReference type="PIRSF" id="PIRSF017288">
    <property type="entry name" value="PMK_GHMP_euk"/>
    <property type="match status" value="1"/>
</dbReference>
<proteinExistence type="inferred from homology"/>
<dbReference type="GO" id="GO:0019287">
    <property type="term" value="P:isopentenyl diphosphate biosynthetic process, mevalonate pathway"/>
    <property type="evidence" value="ECO:0007669"/>
    <property type="project" value="UniProtKB-UniRule"/>
</dbReference>
<comment type="pathway">
    <text evidence="1 13">Isoprenoid biosynthesis; isopentenyl diphosphate biosynthesis via mevalonate pathway; isopentenyl diphosphate from (R)-mevalonate: step 2/3.</text>
</comment>
<keyword evidence="5 13" id="KW-0808">Transferase</keyword>
<sequence>MTCTTAEFTTLASAPGKVLIVGGYLVLDRKHTGLVVGTDSCLYSAVQNQMLDVSNAAFTFGDADVPIVVQSPQFESAWWKYSFNLKTNMLTQYESADQGRNGFVQVVLQTTLTLINTQVPKVLQNLILTSASSTYRTGLKIILAADNDFYSQREALENLGLELTSQSLRQIPPMANTGKTLDTVHKTGLGSSAAMVTSLVASLLAHFGIVNKADIGTDNDRSSIPSQGLKLIHNIAQYTHCLAQGKVGSGFDVSAAVYGSHLYRRFSPAVLEGVMAESTSTMELVQATSPENPGWNSDVQSVAIPPRLTLRLADVDAGSNTPSMVKKVLQWQKANLEQAVALWASLDDANNNIGRIWSELAAAHARDNAEYNNAIDWCAQRPSSEWTKEPNMLSSPTCALLAGLAAGILRVRQLQRELGERAQVPIEPPKQTRLLDACMAVPGVCMAAVPGAGGYDAIFCMVLSPEAGDAVERLWSKWTEMSVGPLLAKQASGGVSILNYDCYPNLKALL</sequence>
<protein>
    <recommendedName>
        <fullName evidence="3 13">Phosphomevalonate kinase</fullName>
        <ecNumber evidence="3 13">2.7.4.2</ecNumber>
    </recommendedName>
</protein>
<evidence type="ECO:0000256" key="6">
    <source>
        <dbReference type="ARBA" id="ARBA00022741"/>
    </source>
</evidence>
<dbReference type="GO" id="GO:0006696">
    <property type="term" value="P:ergosterol biosynthetic process"/>
    <property type="evidence" value="ECO:0007669"/>
    <property type="project" value="TreeGrafter"/>
</dbReference>
<dbReference type="InterPro" id="IPR036554">
    <property type="entry name" value="GHMP_kinase_C_sf"/>
</dbReference>
<evidence type="ECO:0000256" key="4">
    <source>
        <dbReference type="ARBA" id="ARBA00022516"/>
    </source>
</evidence>
<comment type="caution">
    <text evidence="15">The sequence shown here is derived from an EMBL/GenBank/DDBJ whole genome shotgun (WGS) entry which is preliminary data.</text>
</comment>
<keyword evidence="11 13" id="KW-0753">Steroid metabolism</keyword>
<evidence type="ECO:0000313" key="15">
    <source>
        <dbReference type="EMBL" id="KAJ2849840.1"/>
    </source>
</evidence>
<dbReference type="InterPro" id="IPR014721">
    <property type="entry name" value="Ribsml_uS5_D2-typ_fold_subgr"/>
</dbReference>
<evidence type="ECO:0000256" key="9">
    <source>
        <dbReference type="ARBA" id="ARBA00022955"/>
    </source>
</evidence>
<dbReference type="EMBL" id="JANBUW010000056">
    <property type="protein sequence ID" value="KAJ2849840.1"/>
    <property type="molecule type" value="Genomic_DNA"/>
</dbReference>
<evidence type="ECO:0000256" key="2">
    <source>
        <dbReference type="ARBA" id="ARBA00006495"/>
    </source>
</evidence>
<dbReference type="OrthoDB" id="10262935at2759"/>
<evidence type="ECO:0000256" key="13">
    <source>
        <dbReference type="PIRNR" id="PIRNR017288"/>
    </source>
</evidence>
<evidence type="ECO:0000256" key="12">
    <source>
        <dbReference type="ARBA" id="ARBA00029326"/>
    </source>
</evidence>
<dbReference type="GO" id="GO:0005777">
    <property type="term" value="C:peroxisome"/>
    <property type="evidence" value="ECO:0007669"/>
    <property type="project" value="TreeGrafter"/>
</dbReference>
<dbReference type="EC" id="2.7.4.2" evidence="3 13"/>